<protein>
    <submittedName>
        <fullName evidence="8">Acyl-CoA dehydrogenase FadE34</fullName>
        <ecNumber evidence="8">1.3.99.-</ecNumber>
    </submittedName>
</protein>
<evidence type="ECO:0000259" key="6">
    <source>
        <dbReference type="Pfam" id="PF00441"/>
    </source>
</evidence>
<dbReference type="InterPro" id="IPR036250">
    <property type="entry name" value="AcylCo_DH-like_C"/>
</dbReference>
<evidence type="ECO:0000313" key="8">
    <source>
        <dbReference type="EMBL" id="MQY29399.1"/>
    </source>
</evidence>
<dbReference type="Pfam" id="PF02771">
    <property type="entry name" value="Acyl-CoA_dh_N"/>
    <property type="match status" value="1"/>
</dbReference>
<feature type="domain" description="Acyl-CoA dehydrogenase/oxidase N-terminal" evidence="7">
    <location>
        <begin position="15"/>
        <end position="115"/>
    </location>
</feature>
<reference evidence="8 9" key="1">
    <citation type="submission" date="2019-10" db="EMBL/GenBank/DDBJ databases">
        <title>Nocardia macrotermitis sp. nov. and Nocardia aurantia sp. nov., isolated from the gut of fungus growing-termite Macrotermes natalensis.</title>
        <authorList>
            <person name="Benndorf R."/>
            <person name="Schwitalla J."/>
            <person name="Martin K."/>
            <person name="De Beer W."/>
            <person name="Kaster A.-K."/>
            <person name="Vollmers J."/>
            <person name="Poulsen M."/>
            <person name="Beemelmanns C."/>
        </authorList>
    </citation>
    <scope>NUCLEOTIDE SEQUENCE [LARGE SCALE GENOMIC DNA]</scope>
    <source>
        <strain evidence="8 9">RB56</strain>
    </source>
</reference>
<evidence type="ECO:0000256" key="4">
    <source>
        <dbReference type="ARBA" id="ARBA00022827"/>
    </source>
</evidence>
<dbReference type="InterPro" id="IPR037069">
    <property type="entry name" value="AcylCoA_DH/ox_N_sf"/>
</dbReference>
<dbReference type="OrthoDB" id="8677713at2"/>
<dbReference type="RefSeq" id="WP_153346253.1">
    <property type="nucleotide sequence ID" value="NZ_WEGI01000011.1"/>
</dbReference>
<dbReference type="Pfam" id="PF00441">
    <property type="entry name" value="Acyl-CoA_dh_1"/>
    <property type="match status" value="1"/>
</dbReference>
<evidence type="ECO:0000256" key="1">
    <source>
        <dbReference type="ARBA" id="ARBA00001974"/>
    </source>
</evidence>
<accession>A0A7K0DUG4</accession>
<dbReference type="InterPro" id="IPR009100">
    <property type="entry name" value="AcylCoA_DH/oxidase_NM_dom_sf"/>
</dbReference>
<keyword evidence="5 8" id="KW-0560">Oxidoreductase</keyword>
<dbReference type="SUPFAM" id="SSF47203">
    <property type="entry name" value="Acyl-CoA dehydrogenase C-terminal domain-like"/>
    <property type="match status" value="1"/>
</dbReference>
<keyword evidence="3" id="KW-0285">Flavoprotein</keyword>
<evidence type="ECO:0000313" key="9">
    <source>
        <dbReference type="Proteomes" id="UP000431401"/>
    </source>
</evidence>
<dbReference type="PANTHER" id="PTHR43884:SF20">
    <property type="entry name" value="ACYL-COA DEHYDROGENASE FADE28"/>
    <property type="match status" value="1"/>
</dbReference>
<dbReference type="Gene3D" id="1.20.140.10">
    <property type="entry name" value="Butyryl-CoA Dehydrogenase, subunit A, domain 3"/>
    <property type="match status" value="1"/>
</dbReference>
<comment type="cofactor">
    <cofactor evidence="1">
        <name>FAD</name>
        <dbReference type="ChEBI" id="CHEBI:57692"/>
    </cofactor>
</comment>
<comment type="similarity">
    <text evidence="2">Belongs to the acyl-CoA dehydrogenase family.</text>
</comment>
<comment type="caution">
    <text evidence="8">The sequence shown here is derived from an EMBL/GenBank/DDBJ whole genome shotgun (WGS) entry which is preliminary data.</text>
</comment>
<name>A0A7K0DUG4_9NOCA</name>
<dbReference type="PANTHER" id="PTHR43884">
    <property type="entry name" value="ACYL-COA DEHYDROGENASE"/>
    <property type="match status" value="1"/>
</dbReference>
<gene>
    <name evidence="8" type="ORF">NRB56_49890</name>
</gene>
<evidence type="ECO:0000259" key="7">
    <source>
        <dbReference type="Pfam" id="PF02771"/>
    </source>
</evidence>
<dbReference type="Gene3D" id="1.10.540.10">
    <property type="entry name" value="Acyl-CoA dehydrogenase/oxidase, N-terminal domain"/>
    <property type="match status" value="1"/>
</dbReference>
<dbReference type="AlphaFoldDB" id="A0A7K0DUG4"/>
<sequence>MSTVPPGADVDLLYTDVEEALRASVRSVLSRKLSAPQVAALYDGAEADPGLWRTLSAEVGLAGLLVPEDLGGAGATAREAAVVLEELGAAVAPVPFLTSSVVAVTALLAAGARDLAAEVADGTIAALATPLPATTIAPTVTAAADGRLTGEIRSVAGALGAGVLLVPATGADGPRLYAVPADRARIAPVVSLDMSRPIADLTFAGAEGTLLAEGDAARDAVERALETGAALLASEQVGVAQWCLDATVEYLKVRKQFGRVVGGFQAVKHRLADVFVRVESARAAARYAAATLAEQDPDSSVAAALAQAYCSDTAVLAAEEAVQLHGGIGMTWEHPAHLYLKRAKADQIAYGTAAAHHARLAGLVDLPA</sequence>
<evidence type="ECO:0000256" key="3">
    <source>
        <dbReference type="ARBA" id="ARBA00022630"/>
    </source>
</evidence>
<keyword evidence="4" id="KW-0274">FAD</keyword>
<evidence type="ECO:0000256" key="5">
    <source>
        <dbReference type="ARBA" id="ARBA00023002"/>
    </source>
</evidence>
<evidence type="ECO:0000256" key="2">
    <source>
        <dbReference type="ARBA" id="ARBA00009347"/>
    </source>
</evidence>
<dbReference type="InterPro" id="IPR009075">
    <property type="entry name" value="AcylCo_DH/oxidase_C"/>
</dbReference>
<keyword evidence="9" id="KW-1185">Reference proteome</keyword>
<feature type="domain" description="Acyl-CoA dehydrogenase/oxidase C-terminal" evidence="6">
    <location>
        <begin position="221"/>
        <end position="357"/>
    </location>
</feature>
<dbReference type="EMBL" id="WEGI01000011">
    <property type="protein sequence ID" value="MQY29399.1"/>
    <property type="molecule type" value="Genomic_DNA"/>
</dbReference>
<dbReference type="GO" id="GO:0003995">
    <property type="term" value="F:acyl-CoA dehydrogenase activity"/>
    <property type="evidence" value="ECO:0007669"/>
    <property type="project" value="TreeGrafter"/>
</dbReference>
<organism evidence="8 9">
    <name type="scientific">Nocardia aurantia</name>
    <dbReference type="NCBI Taxonomy" id="2585199"/>
    <lineage>
        <taxon>Bacteria</taxon>
        <taxon>Bacillati</taxon>
        <taxon>Actinomycetota</taxon>
        <taxon>Actinomycetes</taxon>
        <taxon>Mycobacteriales</taxon>
        <taxon>Nocardiaceae</taxon>
        <taxon>Nocardia</taxon>
    </lineage>
</organism>
<dbReference type="SUPFAM" id="SSF56645">
    <property type="entry name" value="Acyl-CoA dehydrogenase NM domain-like"/>
    <property type="match status" value="1"/>
</dbReference>
<dbReference type="Proteomes" id="UP000431401">
    <property type="component" value="Unassembled WGS sequence"/>
</dbReference>
<dbReference type="GO" id="GO:0050660">
    <property type="term" value="F:flavin adenine dinucleotide binding"/>
    <property type="evidence" value="ECO:0007669"/>
    <property type="project" value="InterPro"/>
</dbReference>
<proteinExistence type="inferred from homology"/>
<dbReference type="EC" id="1.3.99.-" evidence="8"/>
<dbReference type="InterPro" id="IPR013786">
    <property type="entry name" value="AcylCoA_DH/ox_N"/>
</dbReference>